<dbReference type="SMART" id="SM00062">
    <property type="entry name" value="PBPb"/>
    <property type="match status" value="1"/>
</dbReference>
<evidence type="ECO:0000313" key="6">
    <source>
        <dbReference type="EMBL" id="MEF3365551.1"/>
    </source>
</evidence>
<evidence type="ECO:0000256" key="4">
    <source>
        <dbReference type="SAM" id="SignalP"/>
    </source>
</evidence>
<reference evidence="6 7" key="1">
    <citation type="submission" date="2024-02" db="EMBL/GenBank/DDBJ databases">
        <authorList>
            <person name="Grouzdev D."/>
        </authorList>
    </citation>
    <scope>NUCLEOTIDE SEQUENCE [LARGE SCALE GENOMIC DNA]</scope>
    <source>
        <strain evidence="6 7">9N</strain>
    </source>
</reference>
<feature type="domain" description="Solute-binding protein family 3/N-terminal" evidence="5">
    <location>
        <begin position="42"/>
        <end position="270"/>
    </location>
</feature>
<sequence>MIRCRFFLSVAAAFLGGLLLAPPARAQIEIGPTLAQVLKREQLVCGVTESPGFAQKDGAGVWRGFEADLCRAVASAVLDDPSKAHFVALLPKERVGALQNGQIDLLVSASPWTQSRDAGQKVIYVAVAFYDGQGFLVRRQRGFASAQDLDGASICVEQGTPSELEAADFFRTRKAKYELKLFPALEDAAKAYDQNKCDALTADVSTLNGLRVGLAAPADHVVLPDYLTKAPRGPLVRQGDDHWLNIVRWTLFAMLDAEELDVSKESVDAALNSENPHIRRLLGVDGALGDDLGLPHAWAYRIVKEVGNYADVFERNLGQGAPFAMERRLNALWTKGGLMYAPPVR</sequence>
<dbReference type="CDD" id="cd13692">
    <property type="entry name" value="PBP2_BztA"/>
    <property type="match status" value="1"/>
</dbReference>
<dbReference type="Pfam" id="PF00497">
    <property type="entry name" value="SBP_bac_3"/>
    <property type="match status" value="1"/>
</dbReference>
<keyword evidence="2" id="KW-0813">Transport</keyword>
<dbReference type="Proteomes" id="UP001350748">
    <property type="component" value="Unassembled WGS sequence"/>
</dbReference>
<gene>
    <name evidence="6" type="ORF">V3H18_03270</name>
</gene>
<evidence type="ECO:0000313" key="7">
    <source>
        <dbReference type="Proteomes" id="UP001350748"/>
    </source>
</evidence>
<feature type="chain" id="PRO_5047063802" evidence="4">
    <location>
        <begin position="27"/>
        <end position="345"/>
    </location>
</feature>
<accession>A0ABU7XDT5</accession>
<dbReference type="PANTHER" id="PTHR30085:SF7">
    <property type="entry name" value="AMINO-ACID ABC TRANSPORTER-BINDING PROTEIN YHDW-RELATED"/>
    <property type="match status" value="1"/>
</dbReference>
<dbReference type="InterPro" id="IPR051455">
    <property type="entry name" value="Bact_solute-bind_prot3"/>
</dbReference>
<comment type="similarity">
    <text evidence="1">Belongs to the bacterial solute-binding protein 3 family.</text>
</comment>
<evidence type="ECO:0000256" key="3">
    <source>
        <dbReference type="ARBA" id="ARBA00022729"/>
    </source>
</evidence>
<proteinExistence type="inferred from homology"/>
<feature type="signal peptide" evidence="4">
    <location>
        <begin position="1"/>
        <end position="26"/>
    </location>
</feature>
<dbReference type="RefSeq" id="WP_332080460.1">
    <property type="nucleotide sequence ID" value="NZ_JAZHYN010000006.1"/>
</dbReference>
<protein>
    <submittedName>
        <fullName evidence="6">Amino acid ABC transporter substrate-binding protein</fullName>
    </submittedName>
</protein>
<dbReference type="Gene3D" id="3.40.190.10">
    <property type="entry name" value="Periplasmic binding protein-like II"/>
    <property type="match status" value="2"/>
</dbReference>
<dbReference type="EMBL" id="JAZHYN010000006">
    <property type="protein sequence ID" value="MEF3365551.1"/>
    <property type="molecule type" value="Genomic_DNA"/>
</dbReference>
<name>A0ABU7XDT5_9HYPH</name>
<dbReference type="PANTHER" id="PTHR30085">
    <property type="entry name" value="AMINO ACID ABC TRANSPORTER PERMEASE"/>
    <property type="match status" value="1"/>
</dbReference>
<dbReference type="SUPFAM" id="SSF53850">
    <property type="entry name" value="Periplasmic binding protein-like II"/>
    <property type="match status" value="1"/>
</dbReference>
<evidence type="ECO:0000256" key="2">
    <source>
        <dbReference type="ARBA" id="ARBA00022448"/>
    </source>
</evidence>
<dbReference type="InterPro" id="IPR001638">
    <property type="entry name" value="Solute-binding_3/MltF_N"/>
</dbReference>
<evidence type="ECO:0000256" key="1">
    <source>
        <dbReference type="ARBA" id="ARBA00010333"/>
    </source>
</evidence>
<organism evidence="6 7">
    <name type="scientific">Methylocystis borbori</name>
    <dbReference type="NCBI Taxonomy" id="3118750"/>
    <lineage>
        <taxon>Bacteria</taxon>
        <taxon>Pseudomonadati</taxon>
        <taxon>Pseudomonadota</taxon>
        <taxon>Alphaproteobacteria</taxon>
        <taxon>Hyphomicrobiales</taxon>
        <taxon>Methylocystaceae</taxon>
        <taxon>Methylocystis</taxon>
    </lineage>
</organism>
<keyword evidence="7" id="KW-1185">Reference proteome</keyword>
<comment type="caution">
    <text evidence="6">The sequence shown here is derived from an EMBL/GenBank/DDBJ whole genome shotgun (WGS) entry which is preliminary data.</text>
</comment>
<keyword evidence="3 4" id="KW-0732">Signal</keyword>
<evidence type="ECO:0000259" key="5">
    <source>
        <dbReference type="SMART" id="SM00062"/>
    </source>
</evidence>